<dbReference type="Proteomes" id="UP000094578">
    <property type="component" value="Unassembled WGS sequence"/>
</dbReference>
<dbReference type="InterPro" id="IPR051397">
    <property type="entry name" value="Zn-ADH-like_protein"/>
</dbReference>
<dbReference type="Pfam" id="PF08240">
    <property type="entry name" value="ADH_N"/>
    <property type="match status" value="1"/>
</dbReference>
<dbReference type="EC" id="1.1.1.1" evidence="2"/>
<dbReference type="SMART" id="SM00829">
    <property type="entry name" value="PKS_ER"/>
    <property type="match status" value="1"/>
</dbReference>
<keyword evidence="3" id="KW-1185">Reference proteome</keyword>
<dbReference type="PANTHER" id="PTHR43677:SF1">
    <property type="entry name" value="ACRYLYL-COA REDUCTASE ACUI-RELATED"/>
    <property type="match status" value="1"/>
</dbReference>
<dbReference type="SUPFAM" id="SSF50129">
    <property type="entry name" value="GroES-like"/>
    <property type="match status" value="1"/>
</dbReference>
<dbReference type="PATRIC" id="fig|1886670.3.peg.1914"/>
<organism evidence="2 3">
    <name type="scientific">Paenibacillus nuruki</name>
    <dbReference type="NCBI Taxonomy" id="1886670"/>
    <lineage>
        <taxon>Bacteria</taxon>
        <taxon>Bacillati</taxon>
        <taxon>Bacillota</taxon>
        <taxon>Bacilli</taxon>
        <taxon>Bacillales</taxon>
        <taxon>Paenibacillaceae</taxon>
        <taxon>Paenibacillus</taxon>
    </lineage>
</organism>
<dbReference type="RefSeq" id="WP_069327310.1">
    <property type="nucleotide sequence ID" value="NZ_MDER01000035.1"/>
</dbReference>
<comment type="caution">
    <text evidence="2">The sequence shown here is derived from an EMBL/GenBank/DDBJ whole genome shotgun (WGS) entry which is preliminary data.</text>
</comment>
<dbReference type="AlphaFoldDB" id="A0A1E3L4B9"/>
<dbReference type="GO" id="GO:0043957">
    <property type="term" value="F:acryloyl-CoA reductase (NADPH) activity"/>
    <property type="evidence" value="ECO:0007669"/>
    <property type="project" value="TreeGrafter"/>
</dbReference>
<dbReference type="Pfam" id="PF00107">
    <property type="entry name" value="ADH_zinc_N"/>
    <property type="match status" value="1"/>
</dbReference>
<protein>
    <submittedName>
        <fullName evidence="2">Alcohol dehydrogenase</fullName>
        <ecNumber evidence="2">1.1.1.1</ecNumber>
    </submittedName>
</protein>
<evidence type="ECO:0000259" key="1">
    <source>
        <dbReference type="SMART" id="SM00829"/>
    </source>
</evidence>
<gene>
    <name evidence="2" type="ORF">PTI45_01881</name>
</gene>
<reference evidence="2 3" key="1">
    <citation type="submission" date="2016-08" db="EMBL/GenBank/DDBJ databases">
        <title>Genome sequencing of Paenibacillus sp. TI45-13ar, isolated from Korean traditional nuruk.</title>
        <authorList>
            <person name="Kim S.-J."/>
        </authorList>
    </citation>
    <scope>NUCLEOTIDE SEQUENCE [LARGE SCALE GENOMIC DNA]</scope>
    <source>
        <strain evidence="2 3">TI45-13ar</strain>
    </source>
</reference>
<dbReference type="Gene3D" id="3.90.180.10">
    <property type="entry name" value="Medium-chain alcohol dehydrogenases, catalytic domain"/>
    <property type="match status" value="1"/>
</dbReference>
<dbReference type="SUPFAM" id="SSF51735">
    <property type="entry name" value="NAD(P)-binding Rossmann-fold domains"/>
    <property type="match status" value="1"/>
</dbReference>
<evidence type="ECO:0000313" key="3">
    <source>
        <dbReference type="Proteomes" id="UP000094578"/>
    </source>
</evidence>
<dbReference type="InterPro" id="IPR013149">
    <property type="entry name" value="ADH-like_C"/>
</dbReference>
<dbReference type="InterPro" id="IPR036291">
    <property type="entry name" value="NAD(P)-bd_dom_sf"/>
</dbReference>
<dbReference type="EMBL" id="MDER01000035">
    <property type="protein sequence ID" value="ODP28586.1"/>
    <property type="molecule type" value="Genomic_DNA"/>
</dbReference>
<proteinExistence type="predicted"/>
<dbReference type="NCBIfam" id="TIGR02823">
    <property type="entry name" value="oxido_YhdH"/>
    <property type="match status" value="1"/>
</dbReference>
<name>A0A1E3L4B9_9BACL</name>
<keyword evidence="2" id="KW-0560">Oxidoreductase</keyword>
<dbReference type="InterPro" id="IPR013154">
    <property type="entry name" value="ADH-like_N"/>
</dbReference>
<dbReference type="InterPro" id="IPR011032">
    <property type="entry name" value="GroES-like_sf"/>
</dbReference>
<feature type="domain" description="Enoyl reductase (ER)" evidence="1">
    <location>
        <begin position="19"/>
        <end position="328"/>
    </location>
</feature>
<dbReference type="STRING" id="1886670.PTI45_01881"/>
<dbReference type="Gene3D" id="3.40.50.720">
    <property type="entry name" value="NAD(P)-binding Rossmann-like Domain"/>
    <property type="match status" value="1"/>
</dbReference>
<dbReference type="PANTHER" id="PTHR43677">
    <property type="entry name" value="SHORT-CHAIN DEHYDROGENASE/REDUCTASE"/>
    <property type="match status" value="1"/>
</dbReference>
<dbReference type="InterPro" id="IPR014188">
    <property type="entry name" value="Acrylyl-CoA_reductase_AcuI"/>
</dbReference>
<accession>A0A1E3L4B9</accession>
<evidence type="ECO:0000313" key="2">
    <source>
        <dbReference type="EMBL" id="ODP28586.1"/>
    </source>
</evidence>
<sequence length="332" mass="35527">MEETFRAFVLEQSDQKVTGAVQQLQLHQLPEGSVTIKVSYSDVNYKDGLASIAEGKIVKQYPFVPGIDLAGEVVESSDKQFQVGDQVLCTGYKLGVSHYGGYSEYARVPAEWLIKLPQGLSAKEAMIIGTAGFTAGMSVDALIEHGIKPEDGPILVTGSTGGVGTIAISILSALGYEVYAASGKADQKDWLTTLGASQIISREEAEQKVDGPLGKSTWAGIIDPTGGKGLGERLKSLKYRGVVAVSGMTAGNDFESSVFPFILRGAHLIGIDSVFCPIEIRQRVWKHLASDWKPTTAIHQAVTEYTLEQIPQALETILAGKAVGRQLIKVTS</sequence>
<dbReference type="InterPro" id="IPR020843">
    <property type="entry name" value="ER"/>
</dbReference>
<dbReference type="GO" id="GO:0004022">
    <property type="term" value="F:alcohol dehydrogenase (NAD+) activity"/>
    <property type="evidence" value="ECO:0007669"/>
    <property type="project" value="UniProtKB-EC"/>
</dbReference>